<organism evidence="1 2">
    <name type="scientific">Araneus ventricosus</name>
    <name type="common">Orbweaver spider</name>
    <name type="synonym">Epeira ventricosa</name>
    <dbReference type="NCBI Taxonomy" id="182803"/>
    <lineage>
        <taxon>Eukaryota</taxon>
        <taxon>Metazoa</taxon>
        <taxon>Ecdysozoa</taxon>
        <taxon>Arthropoda</taxon>
        <taxon>Chelicerata</taxon>
        <taxon>Arachnida</taxon>
        <taxon>Araneae</taxon>
        <taxon>Araneomorphae</taxon>
        <taxon>Entelegynae</taxon>
        <taxon>Araneoidea</taxon>
        <taxon>Araneidae</taxon>
        <taxon>Araneus</taxon>
    </lineage>
</organism>
<comment type="caution">
    <text evidence="1">The sequence shown here is derived from an EMBL/GenBank/DDBJ whole genome shotgun (WGS) entry which is preliminary data.</text>
</comment>
<name>A0A4Y2L2K1_ARAVE</name>
<proteinExistence type="predicted"/>
<dbReference type="EMBL" id="BGPR01005198">
    <property type="protein sequence ID" value="GBN07846.1"/>
    <property type="molecule type" value="Genomic_DNA"/>
</dbReference>
<evidence type="ECO:0000313" key="1">
    <source>
        <dbReference type="EMBL" id="GBN07846.1"/>
    </source>
</evidence>
<dbReference type="Gene3D" id="3.90.70.80">
    <property type="match status" value="1"/>
</dbReference>
<dbReference type="Proteomes" id="UP000499080">
    <property type="component" value="Unassembled WGS sequence"/>
</dbReference>
<reference evidence="1 2" key="1">
    <citation type="journal article" date="2019" name="Sci. Rep.">
        <title>Orb-weaving spider Araneus ventricosus genome elucidates the spidroin gene catalogue.</title>
        <authorList>
            <person name="Kono N."/>
            <person name="Nakamura H."/>
            <person name="Ohtoshi R."/>
            <person name="Moran D.A.P."/>
            <person name="Shinohara A."/>
            <person name="Yoshida Y."/>
            <person name="Fujiwara M."/>
            <person name="Mori M."/>
            <person name="Tomita M."/>
            <person name="Arakawa K."/>
        </authorList>
    </citation>
    <scope>NUCLEOTIDE SEQUENCE [LARGE SCALE GENOMIC DNA]</scope>
</reference>
<dbReference type="AlphaFoldDB" id="A0A4Y2L2K1"/>
<evidence type="ECO:0000313" key="2">
    <source>
        <dbReference type="Proteomes" id="UP000499080"/>
    </source>
</evidence>
<keyword evidence="2" id="KW-1185">Reference proteome</keyword>
<sequence>MACQKYYKIPIVDDENCLLRAISFCIYGSEDFHAEIREEVIQNITTRWGSLKDFTILKESAVYKEYEMYYGFMVCSTDLQAVYKTEKIVVESLEAAR</sequence>
<accession>A0A4Y2L2K1</accession>
<gene>
    <name evidence="1" type="ORF">AVEN_261767_1</name>
</gene>
<dbReference type="OrthoDB" id="6595976at2759"/>
<evidence type="ECO:0008006" key="3">
    <source>
        <dbReference type="Google" id="ProtNLM"/>
    </source>
</evidence>
<protein>
    <recommendedName>
        <fullName evidence="3">OTU domain-containing protein</fullName>
    </recommendedName>
</protein>